<keyword evidence="3" id="KW-0391">Immunity</keyword>
<keyword evidence="9" id="KW-0491">MHC II</keyword>
<keyword evidence="7" id="KW-1015">Disulfide bond</keyword>
<dbReference type="Proteomes" id="UP000694424">
    <property type="component" value="Unplaced"/>
</dbReference>
<dbReference type="InterPro" id="IPR014745">
    <property type="entry name" value="MHC_II_a/b_N"/>
</dbReference>
<dbReference type="InterPro" id="IPR011162">
    <property type="entry name" value="MHC_I/II-like_Ag-recog"/>
</dbReference>
<dbReference type="GO" id="GO:0002250">
    <property type="term" value="P:adaptive immune response"/>
    <property type="evidence" value="ECO:0007669"/>
    <property type="project" value="UniProtKB-KW"/>
</dbReference>
<evidence type="ECO:0000256" key="9">
    <source>
        <dbReference type="ARBA" id="ARBA00023182"/>
    </source>
</evidence>
<evidence type="ECO:0000259" key="10">
    <source>
        <dbReference type="SMART" id="SM00921"/>
    </source>
</evidence>
<organism evidence="11 12">
    <name type="scientific">Apteryx owenii</name>
    <name type="common">Little spotted kiwi</name>
    <dbReference type="NCBI Taxonomy" id="8824"/>
    <lineage>
        <taxon>Eukaryota</taxon>
        <taxon>Metazoa</taxon>
        <taxon>Chordata</taxon>
        <taxon>Craniata</taxon>
        <taxon>Vertebrata</taxon>
        <taxon>Euteleostomi</taxon>
        <taxon>Archelosauria</taxon>
        <taxon>Archosauria</taxon>
        <taxon>Dinosauria</taxon>
        <taxon>Saurischia</taxon>
        <taxon>Theropoda</taxon>
        <taxon>Coelurosauria</taxon>
        <taxon>Aves</taxon>
        <taxon>Palaeognathae</taxon>
        <taxon>Apterygiformes</taxon>
        <taxon>Apterygidae</taxon>
        <taxon>Apteryx</taxon>
    </lineage>
</organism>
<proteinExistence type="predicted"/>
<evidence type="ECO:0000256" key="5">
    <source>
        <dbReference type="ARBA" id="ARBA00023130"/>
    </source>
</evidence>
<reference evidence="11" key="1">
    <citation type="submission" date="2025-08" db="UniProtKB">
        <authorList>
            <consortium name="Ensembl"/>
        </authorList>
    </citation>
    <scope>IDENTIFICATION</scope>
</reference>
<accession>A0A8B9QM33</accession>
<evidence type="ECO:0000256" key="4">
    <source>
        <dbReference type="ARBA" id="ARBA00022989"/>
    </source>
</evidence>
<keyword evidence="5" id="KW-1064">Adaptive immunity</keyword>
<evidence type="ECO:0000256" key="7">
    <source>
        <dbReference type="ARBA" id="ARBA00023157"/>
    </source>
</evidence>
<evidence type="ECO:0000256" key="3">
    <source>
        <dbReference type="ARBA" id="ARBA00022859"/>
    </source>
</evidence>
<keyword evidence="8" id="KW-0325">Glycoprotein</keyword>
<dbReference type="InterPro" id="IPR050160">
    <property type="entry name" value="MHC/Immunoglobulin"/>
</dbReference>
<dbReference type="InterPro" id="IPR000353">
    <property type="entry name" value="MHC_II_b_N"/>
</dbReference>
<dbReference type="SUPFAM" id="SSF54452">
    <property type="entry name" value="MHC antigen-recognition domain"/>
    <property type="match status" value="1"/>
</dbReference>
<evidence type="ECO:0000313" key="11">
    <source>
        <dbReference type="Ensembl" id="ENSAOWP00000028957.1"/>
    </source>
</evidence>
<evidence type="ECO:0000256" key="8">
    <source>
        <dbReference type="ARBA" id="ARBA00023180"/>
    </source>
</evidence>
<name>A0A8B9QM33_APTOW</name>
<keyword evidence="12" id="KW-1185">Reference proteome</keyword>
<dbReference type="GO" id="GO:0002504">
    <property type="term" value="P:antigen processing and presentation of peptide or polysaccharide antigen via MHC class II"/>
    <property type="evidence" value="ECO:0007669"/>
    <property type="project" value="UniProtKB-KW"/>
</dbReference>
<keyword evidence="6" id="KW-0472">Membrane</keyword>
<dbReference type="Pfam" id="PF00969">
    <property type="entry name" value="MHC_II_beta"/>
    <property type="match status" value="1"/>
</dbReference>
<dbReference type="AlphaFoldDB" id="A0A8B9QM33"/>
<protein>
    <recommendedName>
        <fullName evidence="10">MHC class II beta chain N-terminal domain-containing protein</fullName>
    </recommendedName>
</protein>
<dbReference type="GO" id="GO:0042613">
    <property type="term" value="C:MHC class II protein complex"/>
    <property type="evidence" value="ECO:0007669"/>
    <property type="project" value="UniProtKB-KW"/>
</dbReference>
<dbReference type="PANTHER" id="PTHR19944">
    <property type="entry name" value="MHC CLASS II-RELATED"/>
    <property type="match status" value="1"/>
</dbReference>
<comment type="subcellular location">
    <subcellularLocation>
        <location evidence="1">Membrane</location>
        <topology evidence="1">Single-pass type I membrane protein</topology>
    </subcellularLocation>
</comment>
<evidence type="ECO:0000256" key="2">
    <source>
        <dbReference type="ARBA" id="ARBA00022692"/>
    </source>
</evidence>
<evidence type="ECO:0000256" key="1">
    <source>
        <dbReference type="ARBA" id="ARBA00004479"/>
    </source>
</evidence>
<dbReference type="PANTHER" id="PTHR19944:SF99">
    <property type="entry name" value="HLA CLASS II HISTOCOMPATIBILITY ANTIGEN, DRB1 BETA CHAIN"/>
    <property type="match status" value="1"/>
</dbReference>
<sequence>AMGTGRVRLSGRCCAGAALVVLAVLGARGAHGYFLAMGKSECQYLNGTERVRYLDRYIHNRQQFVHFDSDVGVFVADLPLGEPDAKYWNSQPDLIEEKRAEVDTVCRHNYGVDAPFTRPGGPSRSPS</sequence>
<dbReference type="SMART" id="SM00921">
    <property type="entry name" value="MHC_II_beta"/>
    <property type="match status" value="1"/>
</dbReference>
<keyword evidence="4" id="KW-1133">Transmembrane helix</keyword>
<evidence type="ECO:0000313" key="12">
    <source>
        <dbReference type="Proteomes" id="UP000694424"/>
    </source>
</evidence>
<keyword evidence="2" id="KW-0812">Transmembrane</keyword>
<dbReference type="Ensembl" id="ENSAOWT00000032800.1">
    <property type="protein sequence ID" value="ENSAOWP00000028957.1"/>
    <property type="gene ID" value="ENSAOWG00000019514.1"/>
</dbReference>
<dbReference type="FunFam" id="3.10.320.10:FF:000001">
    <property type="entry name" value="HLA class II histocompatibility antigen, DRB1-1 beta chain"/>
    <property type="match status" value="1"/>
</dbReference>
<feature type="domain" description="MHC class II beta chain N-terminal" evidence="10">
    <location>
        <begin position="40"/>
        <end position="114"/>
    </location>
</feature>
<reference evidence="11" key="2">
    <citation type="submission" date="2025-09" db="UniProtKB">
        <authorList>
            <consortium name="Ensembl"/>
        </authorList>
    </citation>
    <scope>IDENTIFICATION</scope>
</reference>
<dbReference type="Gene3D" id="3.10.320.10">
    <property type="entry name" value="Class II Histocompatibility Antigen, M Beta Chain, Chain B, domain 1"/>
    <property type="match status" value="1"/>
</dbReference>
<evidence type="ECO:0000256" key="6">
    <source>
        <dbReference type="ARBA" id="ARBA00023136"/>
    </source>
</evidence>